<dbReference type="Proteomes" id="UP000766336">
    <property type="component" value="Unassembled WGS sequence"/>
</dbReference>
<reference evidence="1 2" key="1">
    <citation type="submission" date="2021-05" db="EMBL/GenBank/DDBJ databases">
        <title>Roseococcus sp. XZZS9, whole genome shotgun sequencing project.</title>
        <authorList>
            <person name="Zhao G."/>
            <person name="Shen L."/>
        </authorList>
    </citation>
    <scope>NUCLEOTIDE SEQUENCE [LARGE SCALE GENOMIC DNA]</scope>
    <source>
        <strain evidence="1 2">XZZS9</strain>
    </source>
</reference>
<sequence length="389" mass="42651">MSQAAPDLFWEGSAPMRDAMALVTLARECVASGVERRALYLRLSLLPARLRDPRHHRLVREVLAPVLRPTRARLYELPGGDLVVLSPPPGEHLDEVRKSVCRVLPEMARDSAMPLLRLPAESARMLSLLEAALGLQALPVAAQEIAAALPIPSSAEMDAALRALATANLSAYLRRQTIWRLVAGDEEPQPIWTELRPHVPDIAAALLPGRALAAHPAFARRFRHAAERRILAELSRPEEARKLGAACLPLGLGTVTEAEFLRLEAVLGPRGRRDLVVCIPVEEMLLDPAGFALARELADRRGWRLGLDEMEPELLPLLPASRLDLPLLRLRFRPQLVSGDGALRATWDAALPADRSRIVLIGADAPVAVAWAWQRGITLFGGRVLEARL</sequence>
<comment type="caution">
    <text evidence="1">The sequence shown here is derived from an EMBL/GenBank/DDBJ whole genome shotgun (WGS) entry which is preliminary data.</text>
</comment>
<proteinExistence type="predicted"/>
<name>A0ABS5QAL4_9PROT</name>
<evidence type="ECO:0000313" key="2">
    <source>
        <dbReference type="Proteomes" id="UP000766336"/>
    </source>
</evidence>
<accession>A0ABS5QAL4</accession>
<protein>
    <recommendedName>
        <fullName evidence="3">EAL domain-containing protein</fullName>
    </recommendedName>
</protein>
<gene>
    <name evidence="1" type="ORF">KHU32_03370</name>
</gene>
<evidence type="ECO:0008006" key="3">
    <source>
        <dbReference type="Google" id="ProtNLM"/>
    </source>
</evidence>
<keyword evidence="2" id="KW-1185">Reference proteome</keyword>
<organism evidence="1 2">
    <name type="scientific">Roseococcus pinisoli</name>
    <dbReference type="NCBI Taxonomy" id="2835040"/>
    <lineage>
        <taxon>Bacteria</taxon>
        <taxon>Pseudomonadati</taxon>
        <taxon>Pseudomonadota</taxon>
        <taxon>Alphaproteobacteria</taxon>
        <taxon>Acetobacterales</taxon>
        <taxon>Roseomonadaceae</taxon>
        <taxon>Roseococcus</taxon>
    </lineage>
</organism>
<evidence type="ECO:0000313" key="1">
    <source>
        <dbReference type="EMBL" id="MBS7809962.1"/>
    </source>
</evidence>
<dbReference type="RefSeq" id="WP_213668614.1">
    <property type="nucleotide sequence ID" value="NZ_JAHCDA010000001.1"/>
</dbReference>
<dbReference type="EMBL" id="JAHCDA010000001">
    <property type="protein sequence ID" value="MBS7809962.1"/>
    <property type="molecule type" value="Genomic_DNA"/>
</dbReference>